<dbReference type="KEGG" id="kba:A0U89_16280"/>
<dbReference type="Gene3D" id="3.30.70.60">
    <property type="match status" value="1"/>
</dbReference>
<dbReference type="NCBIfam" id="NF040576">
    <property type="entry name" value="T2SS_GspM_XpsM"/>
    <property type="match status" value="1"/>
</dbReference>
<dbReference type="Pfam" id="PF10741">
    <property type="entry name" value="T2SSM_b"/>
    <property type="match status" value="1"/>
</dbReference>
<evidence type="ECO:0000313" key="2">
    <source>
        <dbReference type="Proteomes" id="UP000179145"/>
    </source>
</evidence>
<organism evidence="1 2">
    <name type="scientific">Kozakia baliensis</name>
    <dbReference type="NCBI Taxonomy" id="153496"/>
    <lineage>
        <taxon>Bacteria</taxon>
        <taxon>Pseudomonadati</taxon>
        <taxon>Pseudomonadota</taxon>
        <taxon>Alphaproteobacteria</taxon>
        <taxon>Acetobacterales</taxon>
        <taxon>Acetobacteraceae</taxon>
        <taxon>Kozakia</taxon>
    </lineage>
</organism>
<dbReference type="RefSeq" id="WP_070404277.1">
    <property type="nucleotide sequence ID" value="NZ_BJVW01000036.1"/>
</dbReference>
<reference evidence="1 2" key="1">
    <citation type="journal article" date="2016" name="Microb. Cell Fact.">
        <title>Dissection of exopolysaccharide biosynthesis in Kozakia baliensis.</title>
        <authorList>
            <person name="Brandt J.U."/>
            <person name="Jakob F."/>
            <person name="Behr J."/>
            <person name="Geissler A.J."/>
            <person name="Vogel R.F."/>
        </authorList>
    </citation>
    <scope>NUCLEOTIDE SEQUENCE [LARGE SCALE GENOMIC DNA]</scope>
    <source>
        <strain evidence="1 2">DSM 14400</strain>
        <plasmid evidence="2">Plasmid pkb14400_3</plasmid>
    </source>
</reference>
<dbReference type="AlphaFoldDB" id="A0A1D8UZ39"/>
<dbReference type="Proteomes" id="UP000179145">
    <property type="component" value="Plasmid pKB14400_3"/>
</dbReference>
<dbReference type="InterPro" id="IPR014717">
    <property type="entry name" value="Transl_elong_EF1B/ribsomal_bS6"/>
</dbReference>
<dbReference type="OrthoDB" id="9977671at2"/>
<protein>
    <submittedName>
        <fullName evidence="1">Uncharacterized protein</fullName>
    </submittedName>
</protein>
<name>A0A1D8UZ39_9PROT</name>
<sequence>MQIFEQGRSTLENAIRALPNGRAGQAWALGFAAAIVVLIWLIVIAPIWSLYARRAEALEMQRRMTVQMSALSDALPGLRRASASSPVKTDFLVKGASAAIASANLEDDVQRASSNANVAMASIENAPAMTVGAHQRIGLRLVFDAPFANAVRFMTELEKSSPAVAIDEVHIEASDDDDVATKAMHIEMTVYAFRHGGADKPKDAAP</sequence>
<keyword evidence="2" id="KW-1185">Reference proteome</keyword>
<gene>
    <name evidence="1" type="ORF">A0U89_16280</name>
</gene>
<evidence type="ECO:0000313" key="1">
    <source>
        <dbReference type="EMBL" id="AOX18842.1"/>
    </source>
</evidence>
<dbReference type="InterPro" id="IPR034756">
    <property type="entry name" value="T2SSM_b"/>
</dbReference>
<accession>A0A1D8UZ39</accession>
<dbReference type="EMBL" id="CP014677">
    <property type="protein sequence ID" value="AOX18842.1"/>
    <property type="molecule type" value="Genomic_DNA"/>
</dbReference>
<geneLocation type="plasmid" evidence="2">
    <name>pkb14400_3</name>
</geneLocation>
<proteinExistence type="predicted"/>
<keyword evidence="1" id="KW-0614">Plasmid</keyword>